<dbReference type="Gene3D" id="3.40.720.10">
    <property type="entry name" value="Alkaline Phosphatase, subunit A"/>
    <property type="match status" value="2"/>
</dbReference>
<evidence type="ECO:0000256" key="1">
    <source>
        <dbReference type="ARBA" id="ARBA00008779"/>
    </source>
</evidence>
<comment type="caution">
    <text evidence="4">The sequence shown here is derived from an EMBL/GenBank/DDBJ whole genome shotgun (WGS) entry which is preliminary data.</text>
</comment>
<dbReference type="GO" id="GO:0046872">
    <property type="term" value="F:metal ion binding"/>
    <property type="evidence" value="ECO:0007669"/>
    <property type="project" value="InterPro"/>
</dbReference>
<dbReference type="EMBL" id="QZAB01000571">
    <property type="protein sequence ID" value="RQD80247.1"/>
    <property type="molecule type" value="Genomic_DNA"/>
</dbReference>
<dbReference type="Pfam" id="PF00884">
    <property type="entry name" value="Sulfatase"/>
    <property type="match status" value="1"/>
</dbReference>
<dbReference type="GO" id="GO:0004065">
    <property type="term" value="F:arylsulfatase activity"/>
    <property type="evidence" value="ECO:0007669"/>
    <property type="project" value="TreeGrafter"/>
</dbReference>
<dbReference type="Proteomes" id="UP000284763">
    <property type="component" value="Unassembled WGS sequence"/>
</dbReference>
<feature type="domain" description="Metalloenzyme" evidence="3">
    <location>
        <begin position="175"/>
        <end position="272"/>
    </location>
</feature>
<dbReference type="InterPro" id="IPR006124">
    <property type="entry name" value="Metalloenzyme"/>
</dbReference>
<dbReference type="PANTHER" id="PTHR42693:SF33">
    <property type="entry name" value="ARYLSULFATASE"/>
    <property type="match status" value="1"/>
</dbReference>
<dbReference type="InterPro" id="IPR050738">
    <property type="entry name" value="Sulfatase"/>
</dbReference>
<name>A0A424YMS3_9EURY</name>
<gene>
    <name evidence="4" type="ORF">D5R95_08935</name>
</gene>
<dbReference type="Pfam" id="PF01676">
    <property type="entry name" value="Metalloenzyme"/>
    <property type="match status" value="1"/>
</dbReference>
<evidence type="ECO:0000313" key="5">
    <source>
        <dbReference type="Proteomes" id="UP000284763"/>
    </source>
</evidence>
<dbReference type="InterPro" id="IPR017850">
    <property type="entry name" value="Alkaline_phosphatase_core_sf"/>
</dbReference>
<evidence type="ECO:0000313" key="4">
    <source>
        <dbReference type="EMBL" id="RQD80247.1"/>
    </source>
</evidence>
<accession>A0A424YMS3</accession>
<dbReference type="InterPro" id="IPR000917">
    <property type="entry name" value="Sulfatase_N"/>
</dbReference>
<sequence length="279" mass="30963">MNSEFDVELIDIAPTIANILKITMPEPTGKINSALSNYAQKNKVKKVLVVIVDSLGYSLYNHLEHNMPTLSCLASKGFFYKCKSPATTTTPSIASILTGYYPSEHQINFTKDIIIERKKTLSSLKTKSILEWGHQSGIASSLIIEAEGAKAMEGLIDNAIGIPDSKDILEFDAMTKKLSIKEILRGTTLIVLHLRSIDRYAHRSNTWIDIIKAGKSIDTNVHDLLKHLDSNTLIFICGDHTIHSAEKWLINATENEKTSHIQNNVALIVCSTDEFLNKG</sequence>
<organism evidence="4 5">
    <name type="scientific">Methanosalsum natronophilum</name>
    <dbReference type="NCBI Taxonomy" id="768733"/>
    <lineage>
        <taxon>Archaea</taxon>
        <taxon>Methanobacteriati</taxon>
        <taxon>Methanobacteriota</taxon>
        <taxon>Stenosarchaea group</taxon>
        <taxon>Methanomicrobia</taxon>
        <taxon>Methanosarcinales</taxon>
        <taxon>Methanosarcinaceae</taxon>
        <taxon>Methanosalsum</taxon>
    </lineage>
</organism>
<dbReference type="AlphaFoldDB" id="A0A424YMS3"/>
<proteinExistence type="inferred from homology"/>
<reference evidence="4 5" key="1">
    <citation type="submission" date="2018-08" db="EMBL/GenBank/DDBJ databases">
        <title>The metabolism and importance of syntrophic acetate oxidation coupled to methane or sulfide production in haloalkaline environments.</title>
        <authorList>
            <person name="Timmers P.H.A."/>
            <person name="Vavourakis C.D."/>
            <person name="Sorokin D.Y."/>
            <person name="Sinninghe Damste J.S."/>
            <person name="Muyzer G."/>
            <person name="Stams A.J.M."/>
            <person name="Plugge C.M."/>
        </authorList>
    </citation>
    <scope>NUCLEOTIDE SEQUENCE [LARGE SCALE GENOMIC DNA]</scope>
    <source>
        <strain evidence="4">MSAO_Arc3</strain>
    </source>
</reference>
<evidence type="ECO:0000259" key="2">
    <source>
        <dbReference type="Pfam" id="PF00884"/>
    </source>
</evidence>
<dbReference type="PANTHER" id="PTHR42693">
    <property type="entry name" value="ARYLSULFATASE FAMILY MEMBER"/>
    <property type="match status" value="1"/>
</dbReference>
<protein>
    <submittedName>
        <fullName evidence="4">Sulfatase</fullName>
    </submittedName>
</protein>
<dbReference type="SUPFAM" id="SSF53649">
    <property type="entry name" value="Alkaline phosphatase-like"/>
    <property type="match status" value="1"/>
</dbReference>
<evidence type="ECO:0000259" key="3">
    <source>
        <dbReference type="Pfam" id="PF01676"/>
    </source>
</evidence>
<comment type="similarity">
    <text evidence="1">Belongs to the sulfatase family.</text>
</comment>
<feature type="domain" description="Sulfatase N-terminal" evidence="2">
    <location>
        <begin position="46"/>
        <end position="143"/>
    </location>
</feature>